<feature type="compositionally biased region" description="Acidic residues" evidence="1">
    <location>
        <begin position="232"/>
        <end position="245"/>
    </location>
</feature>
<evidence type="ECO:0000313" key="3">
    <source>
        <dbReference type="EMBL" id="KFA88652.1"/>
    </source>
</evidence>
<gene>
    <name evidence="3" type="ORF">Q664_39195</name>
</gene>
<reference evidence="3 4" key="1">
    <citation type="submission" date="2014-07" db="EMBL/GenBank/DDBJ databases">
        <title>Draft Genome Sequence of Gephyronic Acid Producer, Cystobacter violaceus Strain Cb vi76.</title>
        <authorList>
            <person name="Stevens D.C."/>
            <person name="Young J."/>
            <person name="Carmichael R."/>
            <person name="Tan J."/>
            <person name="Taylor R.E."/>
        </authorList>
    </citation>
    <scope>NUCLEOTIDE SEQUENCE [LARGE SCALE GENOMIC DNA]</scope>
    <source>
        <strain evidence="3 4">Cb vi76</strain>
    </source>
</reference>
<accession>A0A084SJL7</accession>
<evidence type="ECO:0000313" key="4">
    <source>
        <dbReference type="Proteomes" id="UP000028547"/>
    </source>
</evidence>
<feature type="region of interest" description="Disordered" evidence="1">
    <location>
        <begin position="127"/>
        <end position="197"/>
    </location>
</feature>
<dbReference type="Pfam" id="PF11638">
    <property type="entry name" value="DnaA_N"/>
    <property type="match status" value="1"/>
</dbReference>
<comment type="caution">
    <text evidence="3">The sequence shown here is derived from an EMBL/GenBank/DDBJ whole genome shotgun (WGS) entry which is preliminary data.</text>
</comment>
<evidence type="ECO:0000256" key="1">
    <source>
        <dbReference type="SAM" id="MobiDB-lite"/>
    </source>
</evidence>
<name>A0A084SJL7_9BACT</name>
<sequence>MAGLDWVQVDVGFPMSLPVVCAARTLGMERRAFVGAMVELQIWAVQALPSGRFEPFGLSGGRSTDASADMSMDEAVWQEAVEGAVRWTGAPGAFWDALLRAGILVREGDSVRFTLCDRYVQVLEKRSKEAERKRRERAAKATGASAGRPVDTSGTSSSRKRKEKESEKKTSSSAAALETGSSGGRLTPVAPPSDEEVPVVPVEATPVQLALPGTHMVPVSSPPRDVWRAPESEDAASEPSPVEEESPARAAAAFFETCQEERGRALPGLPSEEQPKAWASWYRGALRKVGGDEGRLLDAWRGYLHSDWGRSREPRCTAQAFCTPRVWSRYLEPVKREDPSELSGAPSVDVSTEAGRHWRECLAWLHDHGKRYALTWLAQARAVGVENGRLVLEVPDAHFRQWVQEHYGPMVEQLARERGLEGVCWREAEGVCAPLLG</sequence>
<dbReference type="InterPro" id="IPR024633">
    <property type="entry name" value="DnaA_N_dom"/>
</dbReference>
<protein>
    <recommendedName>
        <fullName evidence="2">DnaA N-terminal domain-containing protein</fullName>
    </recommendedName>
</protein>
<dbReference type="EMBL" id="JPMI01000277">
    <property type="protein sequence ID" value="KFA88652.1"/>
    <property type="molecule type" value="Genomic_DNA"/>
</dbReference>
<dbReference type="InterPro" id="IPR038454">
    <property type="entry name" value="DnaA_N_sf"/>
</dbReference>
<evidence type="ECO:0000259" key="2">
    <source>
        <dbReference type="Pfam" id="PF11638"/>
    </source>
</evidence>
<dbReference type="RefSeq" id="WP_043407617.1">
    <property type="nucleotide sequence ID" value="NZ_JPMI01000277.1"/>
</dbReference>
<dbReference type="Gene3D" id="3.30.300.180">
    <property type="match status" value="1"/>
</dbReference>
<dbReference type="Proteomes" id="UP000028547">
    <property type="component" value="Unassembled WGS sequence"/>
</dbReference>
<feature type="region of interest" description="Disordered" evidence="1">
    <location>
        <begin position="211"/>
        <end position="247"/>
    </location>
</feature>
<feature type="domain" description="DnaA N-terminal" evidence="2">
    <location>
        <begin position="358"/>
        <end position="416"/>
    </location>
</feature>
<organism evidence="3 4">
    <name type="scientific">Archangium violaceum Cb vi76</name>
    <dbReference type="NCBI Taxonomy" id="1406225"/>
    <lineage>
        <taxon>Bacteria</taxon>
        <taxon>Pseudomonadati</taxon>
        <taxon>Myxococcota</taxon>
        <taxon>Myxococcia</taxon>
        <taxon>Myxococcales</taxon>
        <taxon>Cystobacterineae</taxon>
        <taxon>Archangiaceae</taxon>
        <taxon>Archangium</taxon>
    </lineage>
</organism>
<dbReference type="AlphaFoldDB" id="A0A084SJL7"/>
<proteinExistence type="predicted"/>